<dbReference type="AlphaFoldDB" id="F0YRK2"/>
<organism evidence="3">
    <name type="scientific">Aureococcus anophagefferens</name>
    <name type="common">Harmful bloom alga</name>
    <dbReference type="NCBI Taxonomy" id="44056"/>
    <lineage>
        <taxon>Eukaryota</taxon>
        <taxon>Sar</taxon>
        <taxon>Stramenopiles</taxon>
        <taxon>Ochrophyta</taxon>
        <taxon>Pelagophyceae</taxon>
        <taxon>Pelagomonadales</taxon>
        <taxon>Pelagomonadaceae</taxon>
        <taxon>Aureococcus</taxon>
    </lineage>
</organism>
<gene>
    <name evidence="2" type="ORF">AURANDRAFT_69048</name>
</gene>
<dbReference type="Proteomes" id="UP000002729">
    <property type="component" value="Unassembled WGS sequence"/>
</dbReference>
<feature type="region of interest" description="Disordered" evidence="1">
    <location>
        <begin position="108"/>
        <end position="135"/>
    </location>
</feature>
<keyword evidence="3" id="KW-1185">Reference proteome</keyword>
<dbReference type="InParanoid" id="F0YRK2"/>
<reference evidence="2 3" key="1">
    <citation type="journal article" date="2011" name="Proc. Natl. Acad. Sci. U.S.A.">
        <title>Niche of harmful alga Aureococcus anophagefferens revealed through ecogenomics.</title>
        <authorList>
            <person name="Gobler C.J."/>
            <person name="Berry D.L."/>
            <person name="Dyhrman S.T."/>
            <person name="Wilhelm S.W."/>
            <person name="Salamov A."/>
            <person name="Lobanov A.V."/>
            <person name="Zhang Y."/>
            <person name="Collier J.L."/>
            <person name="Wurch L.L."/>
            <person name="Kustka A.B."/>
            <person name="Dill B.D."/>
            <person name="Shah M."/>
            <person name="VerBerkmoes N.C."/>
            <person name="Kuo A."/>
            <person name="Terry A."/>
            <person name="Pangilinan J."/>
            <person name="Lindquist E.A."/>
            <person name="Lucas S."/>
            <person name="Paulsen I.T."/>
            <person name="Hattenrath-Lehmann T.K."/>
            <person name="Talmage S.C."/>
            <person name="Walker E.A."/>
            <person name="Koch F."/>
            <person name="Burson A.M."/>
            <person name="Marcoval M.A."/>
            <person name="Tang Y.Z."/>
            <person name="Lecleir G.R."/>
            <person name="Coyne K.J."/>
            <person name="Berg G.M."/>
            <person name="Bertrand E.M."/>
            <person name="Saito M.A."/>
            <person name="Gladyshev V.N."/>
            <person name="Grigoriev I.V."/>
        </authorList>
    </citation>
    <scope>NUCLEOTIDE SEQUENCE [LARGE SCALE GENOMIC DNA]</scope>
    <source>
        <strain evidence="3">CCMP 1984</strain>
    </source>
</reference>
<proteinExistence type="predicted"/>
<dbReference type="EMBL" id="GL833668">
    <property type="protein sequence ID" value="EGB02257.1"/>
    <property type="molecule type" value="Genomic_DNA"/>
</dbReference>
<dbReference type="OrthoDB" id="205072at2759"/>
<sequence>MPEMGFLATALGAHGQLRVVVLTRDAAAIAASVCDHRHFGGPGPSACAKELELLSKAARLIAAQVLALPATVLCDHYDQEDLIDATRGGHERLGAYLEIDAPTFAAATNAGHAPSKPEPPHPERDALSYPNYGGPRKPEQMPEMGFLATALGAHGQLRVVVLTRDAAAIAASVCDHRHFGGPGPSACAKELELLSKAARLIAAQVLALPATVLCDHYDQEDLIDATRGGHERLGAHSCTGEQFMLARVF</sequence>
<evidence type="ECO:0000313" key="2">
    <source>
        <dbReference type="EMBL" id="EGB02257.1"/>
    </source>
</evidence>
<dbReference type="GeneID" id="20227203"/>
<protein>
    <submittedName>
        <fullName evidence="2">Uncharacterized protein</fullName>
    </submittedName>
</protein>
<dbReference type="KEGG" id="aaf:AURANDRAFT_69048"/>
<accession>F0YRK2</accession>
<evidence type="ECO:0000256" key="1">
    <source>
        <dbReference type="SAM" id="MobiDB-lite"/>
    </source>
</evidence>
<evidence type="ECO:0000313" key="3">
    <source>
        <dbReference type="Proteomes" id="UP000002729"/>
    </source>
</evidence>
<name>F0YRK2_AURAN</name>
<dbReference type="RefSeq" id="XP_009043044.1">
    <property type="nucleotide sequence ID" value="XM_009044796.1"/>
</dbReference>